<dbReference type="PANTHER" id="PTHR36302">
    <property type="entry name" value="BLR7088 PROTEIN"/>
    <property type="match status" value="1"/>
</dbReference>
<dbReference type="RefSeq" id="WP_323378175.1">
    <property type="nucleotide sequence ID" value="NZ_WEGJ01000015.1"/>
</dbReference>
<reference evidence="2 3" key="1">
    <citation type="submission" date="2019-10" db="EMBL/GenBank/DDBJ databases">
        <title>Streptomyces smaragdinus sp. nov. and Streptomyces fabii sp. nov., isolated from the gut of fungus growing-termite Macrotermes natalensis.</title>
        <authorList>
            <person name="Schwitalla J."/>
            <person name="Benndorf R."/>
            <person name="Martin K."/>
            <person name="De Beer W."/>
            <person name="Kaster A.-K."/>
            <person name="Vollmers J."/>
            <person name="Poulsen M."/>
            <person name="Beemelmanns C."/>
        </authorList>
    </citation>
    <scope>NUCLEOTIDE SEQUENCE [LARGE SCALE GENOMIC DNA]</scope>
    <source>
        <strain evidence="2 3">RB5</strain>
    </source>
</reference>
<evidence type="ECO:0000313" key="3">
    <source>
        <dbReference type="Proteomes" id="UP000466345"/>
    </source>
</evidence>
<feature type="chain" id="PRO_5039145785" description="Copper chaperone PCu(A)C" evidence="1">
    <location>
        <begin position="20"/>
        <end position="150"/>
    </location>
</feature>
<name>A0A7K0CK18_9ACTN</name>
<evidence type="ECO:0000256" key="1">
    <source>
        <dbReference type="SAM" id="SignalP"/>
    </source>
</evidence>
<gene>
    <name evidence="2" type="ORF">SRB5_39950</name>
</gene>
<dbReference type="Proteomes" id="UP000466345">
    <property type="component" value="Unassembled WGS sequence"/>
</dbReference>
<dbReference type="AlphaFoldDB" id="A0A7K0CK18"/>
<dbReference type="PANTHER" id="PTHR36302:SF1">
    <property type="entry name" value="COPPER CHAPERONE PCU(A)C"/>
    <property type="match status" value="1"/>
</dbReference>
<dbReference type="SUPFAM" id="SSF110087">
    <property type="entry name" value="DR1885-like metal-binding protein"/>
    <property type="match status" value="1"/>
</dbReference>
<dbReference type="InterPro" id="IPR036182">
    <property type="entry name" value="PCuAC_sf"/>
</dbReference>
<comment type="caution">
    <text evidence="2">The sequence shown here is derived from an EMBL/GenBank/DDBJ whole genome shotgun (WGS) entry which is preliminary data.</text>
</comment>
<proteinExistence type="predicted"/>
<organism evidence="2 3">
    <name type="scientific">Streptomyces smaragdinus</name>
    <dbReference type="NCBI Taxonomy" id="2585196"/>
    <lineage>
        <taxon>Bacteria</taxon>
        <taxon>Bacillati</taxon>
        <taxon>Actinomycetota</taxon>
        <taxon>Actinomycetes</taxon>
        <taxon>Kitasatosporales</taxon>
        <taxon>Streptomycetaceae</taxon>
        <taxon>Streptomyces</taxon>
    </lineage>
</organism>
<dbReference type="PROSITE" id="PS51257">
    <property type="entry name" value="PROKAR_LIPOPROTEIN"/>
    <property type="match status" value="1"/>
</dbReference>
<evidence type="ECO:0000313" key="2">
    <source>
        <dbReference type="EMBL" id="MQY13839.1"/>
    </source>
</evidence>
<accession>A0A7K0CK18</accession>
<sequence>MRRAAVLTAVALLALTGCGGSGGSGNAPKLTAAAGFVPQPALADMAAGYLTVRNDGDADDALTSVTTSAAGRVTLHTTDGTRMKRVDRLDVPAGGRLELARGGNHLMLEQLDRKPRVGEKVALTLHFATSAPIEIDVPVEPPSYRPETEE</sequence>
<dbReference type="EMBL" id="WEGJ01000015">
    <property type="protein sequence ID" value="MQY13839.1"/>
    <property type="molecule type" value="Genomic_DNA"/>
</dbReference>
<dbReference type="Gene3D" id="2.60.40.1890">
    <property type="entry name" value="PCu(A)C copper chaperone"/>
    <property type="match status" value="1"/>
</dbReference>
<dbReference type="Pfam" id="PF04314">
    <property type="entry name" value="PCuAC"/>
    <property type="match status" value="1"/>
</dbReference>
<keyword evidence="3" id="KW-1185">Reference proteome</keyword>
<dbReference type="InterPro" id="IPR058248">
    <property type="entry name" value="Lxx211020-like"/>
</dbReference>
<protein>
    <recommendedName>
        <fullName evidence="4">Copper chaperone PCu(A)C</fullName>
    </recommendedName>
</protein>
<keyword evidence="1" id="KW-0732">Signal</keyword>
<dbReference type="InterPro" id="IPR007410">
    <property type="entry name" value="LpqE-like"/>
</dbReference>
<evidence type="ECO:0008006" key="4">
    <source>
        <dbReference type="Google" id="ProtNLM"/>
    </source>
</evidence>
<feature type="signal peptide" evidence="1">
    <location>
        <begin position="1"/>
        <end position="19"/>
    </location>
</feature>